<dbReference type="AlphaFoldDB" id="A0AAV5JXV5"/>
<comment type="caution">
    <text evidence="1">The sequence shown here is derived from an EMBL/GenBank/DDBJ whole genome shotgun (WGS) entry which is preliminary data.</text>
</comment>
<organism evidence="1 2">
    <name type="scientific">Rubroshorea leprosula</name>
    <dbReference type="NCBI Taxonomy" id="152421"/>
    <lineage>
        <taxon>Eukaryota</taxon>
        <taxon>Viridiplantae</taxon>
        <taxon>Streptophyta</taxon>
        <taxon>Embryophyta</taxon>
        <taxon>Tracheophyta</taxon>
        <taxon>Spermatophyta</taxon>
        <taxon>Magnoliopsida</taxon>
        <taxon>eudicotyledons</taxon>
        <taxon>Gunneridae</taxon>
        <taxon>Pentapetalae</taxon>
        <taxon>rosids</taxon>
        <taxon>malvids</taxon>
        <taxon>Malvales</taxon>
        <taxon>Dipterocarpaceae</taxon>
        <taxon>Rubroshorea</taxon>
    </lineage>
</organism>
<keyword evidence="2" id="KW-1185">Reference proteome</keyword>
<dbReference type="Proteomes" id="UP001054252">
    <property type="component" value="Unassembled WGS sequence"/>
</dbReference>
<dbReference type="EMBL" id="BPVZ01000043">
    <property type="protein sequence ID" value="GKV15540.1"/>
    <property type="molecule type" value="Genomic_DNA"/>
</dbReference>
<gene>
    <name evidence="1" type="ORF">SLEP1_g26322</name>
</gene>
<accession>A0AAV5JXV5</accession>
<evidence type="ECO:0000313" key="2">
    <source>
        <dbReference type="Proteomes" id="UP001054252"/>
    </source>
</evidence>
<reference evidence="1 2" key="1">
    <citation type="journal article" date="2021" name="Commun. Biol.">
        <title>The genome of Shorea leprosula (Dipterocarpaceae) highlights the ecological relevance of drought in aseasonal tropical rainforests.</title>
        <authorList>
            <person name="Ng K.K.S."/>
            <person name="Kobayashi M.J."/>
            <person name="Fawcett J.A."/>
            <person name="Hatakeyama M."/>
            <person name="Paape T."/>
            <person name="Ng C.H."/>
            <person name="Ang C.C."/>
            <person name="Tnah L.H."/>
            <person name="Lee C.T."/>
            <person name="Nishiyama T."/>
            <person name="Sese J."/>
            <person name="O'Brien M.J."/>
            <person name="Copetti D."/>
            <person name="Mohd Noor M.I."/>
            <person name="Ong R.C."/>
            <person name="Putra M."/>
            <person name="Sireger I.Z."/>
            <person name="Indrioko S."/>
            <person name="Kosugi Y."/>
            <person name="Izuno A."/>
            <person name="Isagi Y."/>
            <person name="Lee S.L."/>
            <person name="Shimizu K.K."/>
        </authorList>
    </citation>
    <scope>NUCLEOTIDE SEQUENCE [LARGE SCALE GENOMIC DNA]</scope>
    <source>
        <strain evidence="1">214</strain>
    </source>
</reference>
<name>A0AAV5JXV5_9ROSI</name>
<protein>
    <submittedName>
        <fullName evidence="1">Uncharacterized protein</fullName>
    </submittedName>
</protein>
<proteinExistence type="predicted"/>
<sequence length="37" mass="4252">MNFQCRVQRVSRGGALAQAQSTDPSRFKLFSTFKYPK</sequence>
<evidence type="ECO:0000313" key="1">
    <source>
        <dbReference type="EMBL" id="GKV15540.1"/>
    </source>
</evidence>